<feature type="region of interest" description="Disordered" evidence="1">
    <location>
        <begin position="24"/>
        <end position="60"/>
    </location>
</feature>
<feature type="compositionally biased region" description="Low complexity" evidence="1">
    <location>
        <begin position="30"/>
        <end position="54"/>
    </location>
</feature>
<accession>A0ABS1M1U4</accession>
<evidence type="ECO:0000313" key="3">
    <source>
        <dbReference type="Proteomes" id="UP000602198"/>
    </source>
</evidence>
<evidence type="ECO:0000256" key="1">
    <source>
        <dbReference type="SAM" id="MobiDB-lite"/>
    </source>
</evidence>
<proteinExistence type="predicted"/>
<name>A0ABS1M1U4_9NOCA</name>
<evidence type="ECO:0008006" key="4">
    <source>
        <dbReference type="Google" id="ProtNLM"/>
    </source>
</evidence>
<reference evidence="2 3" key="1">
    <citation type="submission" date="2021-01" db="EMBL/GenBank/DDBJ databases">
        <title>WGS of actinomycetes isolated from Thailand.</title>
        <authorList>
            <person name="Thawai C."/>
        </authorList>
    </citation>
    <scope>NUCLEOTIDE SEQUENCE [LARGE SCALE GENOMIC DNA]</scope>
    <source>
        <strain evidence="2 3">LPG 2</strain>
    </source>
</reference>
<dbReference type="Proteomes" id="UP000602198">
    <property type="component" value="Unassembled WGS sequence"/>
</dbReference>
<comment type="caution">
    <text evidence="2">The sequence shown here is derived from an EMBL/GenBank/DDBJ whole genome shotgun (WGS) entry which is preliminary data.</text>
</comment>
<evidence type="ECO:0000313" key="2">
    <source>
        <dbReference type="EMBL" id="MBL1074179.1"/>
    </source>
</evidence>
<gene>
    <name evidence="2" type="ORF">JK358_07195</name>
</gene>
<protein>
    <recommendedName>
        <fullName evidence="4">Bacterial spore germination immunoglobulin-like domain-containing protein</fullName>
    </recommendedName>
</protein>
<organism evidence="2 3">
    <name type="scientific">Nocardia acididurans</name>
    <dbReference type="NCBI Taxonomy" id="2802282"/>
    <lineage>
        <taxon>Bacteria</taxon>
        <taxon>Bacillati</taxon>
        <taxon>Actinomycetota</taxon>
        <taxon>Actinomycetes</taxon>
        <taxon>Mycobacteriales</taxon>
        <taxon>Nocardiaceae</taxon>
        <taxon>Nocardia</taxon>
    </lineage>
</organism>
<sequence>MAAVAVLLAVASLFIALTRDRDDSAAPASTTGVTVTEPATTGPGRTTPNTRDGTAPATTPAANRFTYQPLWPFANEAEAAAWQQSYRAGGHQPWHLDPAAVALNFTQNYLGFENVDQAIQVSTKDEEAWVTVGYDNPNGSPAAAAVVHLARLGSGEDAPWEVVGTEDRTLTITTPRYGAQVGSPIAVGGRITGVDESLDLRLLQLPQGEQVGAVGRIPAGGTDSPWTASLPFSAACPGTLTLVVATGGHVEEVERFAITGVRC</sequence>
<dbReference type="EMBL" id="JAERRJ010000002">
    <property type="protein sequence ID" value="MBL1074179.1"/>
    <property type="molecule type" value="Genomic_DNA"/>
</dbReference>
<keyword evidence="3" id="KW-1185">Reference proteome</keyword>